<keyword evidence="1" id="KW-0614">Plasmid</keyword>
<dbReference type="PATRIC" id="fig|573737.6.peg.5997"/>
<dbReference type="AlphaFoldDB" id="A0A0G3ICP6"/>
<name>A0A0G3ICP6_9BURK</name>
<accession>A0A0G3ICP6</accession>
<gene>
    <name evidence="1" type="ORF">MB84_29755</name>
</gene>
<reference evidence="1" key="1">
    <citation type="submission" date="2016-06" db="EMBL/GenBank/DDBJ databases">
        <title>Pandoraea oxalativorans DSM 23570 Genome Sequencing.</title>
        <authorList>
            <person name="Ee R."/>
            <person name="Lim Y.-L."/>
            <person name="Yong D."/>
            <person name="Yin W.-F."/>
            <person name="Chan K.-G."/>
        </authorList>
    </citation>
    <scope>NUCLEOTIDE SEQUENCE</scope>
    <source>
        <strain evidence="1">DSM 23570</strain>
        <plasmid evidence="1">pPO70-2</plasmid>
    </source>
</reference>
<dbReference type="KEGG" id="pox:MB84_29755"/>
<evidence type="ECO:0000313" key="1">
    <source>
        <dbReference type="EMBL" id="AKK24954.1"/>
    </source>
</evidence>
<geneLocation type="plasmid" evidence="1 2">
    <name>pPO70-2</name>
</geneLocation>
<dbReference type="EMBL" id="CP011519">
    <property type="protein sequence ID" value="AKK24954.1"/>
    <property type="molecule type" value="Genomic_DNA"/>
</dbReference>
<evidence type="ECO:0000313" key="2">
    <source>
        <dbReference type="Proteomes" id="UP000035050"/>
    </source>
</evidence>
<dbReference type="Proteomes" id="UP000035050">
    <property type="component" value="Plasmid pPO70-2"/>
</dbReference>
<keyword evidence="2" id="KW-1185">Reference proteome</keyword>
<proteinExistence type="predicted"/>
<organism evidence="1 2">
    <name type="scientific">Pandoraea oxalativorans</name>
    <dbReference type="NCBI Taxonomy" id="573737"/>
    <lineage>
        <taxon>Bacteria</taxon>
        <taxon>Pseudomonadati</taxon>
        <taxon>Pseudomonadota</taxon>
        <taxon>Betaproteobacteria</taxon>
        <taxon>Burkholderiales</taxon>
        <taxon>Burkholderiaceae</taxon>
        <taxon>Pandoraea</taxon>
    </lineage>
</organism>
<protein>
    <submittedName>
        <fullName evidence="1">Uncharacterized protein</fullName>
    </submittedName>
</protein>
<sequence length="60" mass="7194">MFELAVRAYEEIYRFDLAAKVYRRASAQAAHDGERTQFDWLAKQMSRRADIYFARYGRNL</sequence>